<accession>A0A2R6RX92</accession>
<dbReference type="Gene3D" id="2.130.10.10">
    <property type="entry name" value="YVTN repeat-like/Quinoprotein amine dehydrogenase"/>
    <property type="match status" value="1"/>
</dbReference>
<organism evidence="1 2">
    <name type="scientific">Actinidia chinensis var. chinensis</name>
    <name type="common">Chinese soft-hair kiwi</name>
    <dbReference type="NCBI Taxonomy" id="1590841"/>
    <lineage>
        <taxon>Eukaryota</taxon>
        <taxon>Viridiplantae</taxon>
        <taxon>Streptophyta</taxon>
        <taxon>Embryophyta</taxon>
        <taxon>Tracheophyta</taxon>
        <taxon>Spermatophyta</taxon>
        <taxon>Magnoliopsida</taxon>
        <taxon>eudicotyledons</taxon>
        <taxon>Gunneridae</taxon>
        <taxon>Pentapetalae</taxon>
        <taxon>asterids</taxon>
        <taxon>Ericales</taxon>
        <taxon>Actinidiaceae</taxon>
        <taxon>Actinidia</taxon>
    </lineage>
</organism>
<dbReference type="InterPro" id="IPR015943">
    <property type="entry name" value="WD40/YVTN_repeat-like_dom_sf"/>
</dbReference>
<dbReference type="PANTHER" id="PTHR45589:SF1">
    <property type="entry name" value="WD REPEAT DOMAIN 62, ISOFORM G"/>
    <property type="match status" value="1"/>
</dbReference>
<dbReference type="InterPro" id="IPR052779">
    <property type="entry name" value="WDR62"/>
</dbReference>
<comment type="caution">
    <text evidence="1">The sequence shown here is derived from an EMBL/GenBank/DDBJ whole genome shotgun (WGS) entry which is preliminary data.</text>
</comment>
<sequence>MTPNRKLKKPDSSPKLILKEVIGLTTKNANILASNISNPNCVYVAGCVVVVYNVELDTQSHLMVSNRTPKPLSCVAMSKDGSFVAAGEEERHIGQALAYHSYCLFGFSKFPRGLGYEGHEGAGDSSKYVQVEILVFTPYLSKSMNNGDGDDVKSDVAENIVLTLLDCRENNILVLTGFYAAKDPAVSASRTSDGLEINNASAWQEEVVSEVSGLFHSETTESRVQAIIDSTSCLKSRGTDPFKWNFGNSSARLKVLSVLP</sequence>
<keyword evidence="2" id="KW-1185">Reference proteome</keyword>
<evidence type="ECO:0000313" key="1">
    <source>
        <dbReference type="EMBL" id="PSS34631.1"/>
    </source>
</evidence>
<gene>
    <name evidence="1" type="ORF">CEY00_Acc01735</name>
</gene>
<dbReference type="InParanoid" id="A0A2R6RX92"/>
<evidence type="ECO:0000313" key="2">
    <source>
        <dbReference type="Proteomes" id="UP000241394"/>
    </source>
</evidence>
<dbReference type="STRING" id="1590841.A0A2R6RX92"/>
<name>A0A2R6RX92_ACTCC</name>
<proteinExistence type="predicted"/>
<protein>
    <submittedName>
        <fullName evidence="1">Leucine-rich repeat extensin-like protein</fullName>
    </submittedName>
</protein>
<dbReference type="Proteomes" id="UP000241394">
    <property type="component" value="Chromosome LG2"/>
</dbReference>
<dbReference type="PANTHER" id="PTHR45589">
    <property type="entry name" value="WD REPEAT DOMAIN 62, ISOFORM G"/>
    <property type="match status" value="1"/>
</dbReference>
<dbReference type="AlphaFoldDB" id="A0A2R6RX92"/>
<reference evidence="2" key="2">
    <citation type="journal article" date="2018" name="BMC Genomics">
        <title>A manually annotated Actinidia chinensis var. chinensis (kiwifruit) genome highlights the challenges associated with draft genomes and gene prediction in plants.</title>
        <authorList>
            <person name="Pilkington S.M."/>
            <person name="Crowhurst R."/>
            <person name="Hilario E."/>
            <person name="Nardozza S."/>
            <person name="Fraser L."/>
            <person name="Peng Y."/>
            <person name="Gunaseelan K."/>
            <person name="Simpson R."/>
            <person name="Tahir J."/>
            <person name="Deroles S.C."/>
            <person name="Templeton K."/>
            <person name="Luo Z."/>
            <person name="Davy M."/>
            <person name="Cheng C."/>
            <person name="McNeilage M."/>
            <person name="Scaglione D."/>
            <person name="Liu Y."/>
            <person name="Zhang Q."/>
            <person name="Datson P."/>
            <person name="De Silva N."/>
            <person name="Gardiner S.E."/>
            <person name="Bassett H."/>
            <person name="Chagne D."/>
            <person name="McCallum J."/>
            <person name="Dzierzon H."/>
            <person name="Deng C."/>
            <person name="Wang Y.Y."/>
            <person name="Barron L."/>
            <person name="Manako K."/>
            <person name="Bowen J."/>
            <person name="Foster T.M."/>
            <person name="Erridge Z.A."/>
            <person name="Tiffin H."/>
            <person name="Waite C.N."/>
            <person name="Davies K.M."/>
            <person name="Grierson E.P."/>
            <person name="Laing W.A."/>
            <person name="Kirk R."/>
            <person name="Chen X."/>
            <person name="Wood M."/>
            <person name="Montefiori M."/>
            <person name="Brummell D.A."/>
            <person name="Schwinn K.E."/>
            <person name="Catanach A."/>
            <person name="Fullerton C."/>
            <person name="Li D."/>
            <person name="Meiyalaghan S."/>
            <person name="Nieuwenhuizen N."/>
            <person name="Read N."/>
            <person name="Prakash R."/>
            <person name="Hunter D."/>
            <person name="Zhang H."/>
            <person name="McKenzie M."/>
            <person name="Knabel M."/>
            <person name="Harris A."/>
            <person name="Allan A.C."/>
            <person name="Gleave A."/>
            <person name="Chen A."/>
            <person name="Janssen B.J."/>
            <person name="Plunkett B."/>
            <person name="Ampomah-Dwamena C."/>
            <person name="Voogd C."/>
            <person name="Leif D."/>
            <person name="Lafferty D."/>
            <person name="Souleyre E.J.F."/>
            <person name="Varkonyi-Gasic E."/>
            <person name="Gambi F."/>
            <person name="Hanley J."/>
            <person name="Yao J.L."/>
            <person name="Cheung J."/>
            <person name="David K.M."/>
            <person name="Warren B."/>
            <person name="Marsh K."/>
            <person name="Snowden K.C."/>
            <person name="Lin-Wang K."/>
            <person name="Brian L."/>
            <person name="Martinez-Sanchez M."/>
            <person name="Wang M."/>
            <person name="Ileperuma N."/>
            <person name="Macnee N."/>
            <person name="Campin R."/>
            <person name="McAtee P."/>
            <person name="Drummond R.S.M."/>
            <person name="Espley R.V."/>
            <person name="Ireland H.S."/>
            <person name="Wu R."/>
            <person name="Atkinson R.G."/>
            <person name="Karunairetnam S."/>
            <person name="Bulley S."/>
            <person name="Chunkath S."/>
            <person name="Hanley Z."/>
            <person name="Storey R."/>
            <person name="Thrimawithana A.H."/>
            <person name="Thomson S."/>
            <person name="David C."/>
            <person name="Testolin R."/>
            <person name="Huang H."/>
            <person name="Hellens R.P."/>
            <person name="Schaffer R.J."/>
        </authorList>
    </citation>
    <scope>NUCLEOTIDE SEQUENCE [LARGE SCALE GENOMIC DNA]</scope>
    <source>
        <strain evidence="2">cv. Red5</strain>
    </source>
</reference>
<dbReference type="OrthoDB" id="6154712at2759"/>
<dbReference type="EMBL" id="NKQK01000002">
    <property type="protein sequence ID" value="PSS34631.1"/>
    <property type="molecule type" value="Genomic_DNA"/>
</dbReference>
<dbReference type="Gramene" id="PSS34631">
    <property type="protein sequence ID" value="PSS34631"/>
    <property type="gene ID" value="CEY00_Acc01735"/>
</dbReference>
<reference evidence="1 2" key="1">
    <citation type="submission" date="2017-07" db="EMBL/GenBank/DDBJ databases">
        <title>An improved, manually edited Actinidia chinensis var. chinensis (kiwifruit) genome highlights the challenges associated with draft genomes and gene prediction in plants.</title>
        <authorList>
            <person name="Pilkington S."/>
            <person name="Crowhurst R."/>
            <person name="Hilario E."/>
            <person name="Nardozza S."/>
            <person name="Fraser L."/>
            <person name="Peng Y."/>
            <person name="Gunaseelan K."/>
            <person name="Simpson R."/>
            <person name="Tahir J."/>
            <person name="Deroles S."/>
            <person name="Templeton K."/>
            <person name="Luo Z."/>
            <person name="Davy M."/>
            <person name="Cheng C."/>
            <person name="Mcneilage M."/>
            <person name="Scaglione D."/>
            <person name="Liu Y."/>
            <person name="Zhang Q."/>
            <person name="Datson P."/>
            <person name="De Silva N."/>
            <person name="Gardiner S."/>
            <person name="Bassett H."/>
            <person name="Chagne D."/>
            <person name="Mccallum J."/>
            <person name="Dzierzon H."/>
            <person name="Deng C."/>
            <person name="Wang Y.-Y."/>
            <person name="Barron N."/>
            <person name="Manako K."/>
            <person name="Bowen J."/>
            <person name="Foster T."/>
            <person name="Erridge Z."/>
            <person name="Tiffin H."/>
            <person name="Waite C."/>
            <person name="Davies K."/>
            <person name="Grierson E."/>
            <person name="Laing W."/>
            <person name="Kirk R."/>
            <person name="Chen X."/>
            <person name="Wood M."/>
            <person name="Montefiori M."/>
            <person name="Brummell D."/>
            <person name="Schwinn K."/>
            <person name="Catanach A."/>
            <person name="Fullerton C."/>
            <person name="Li D."/>
            <person name="Meiyalaghan S."/>
            <person name="Nieuwenhuizen N."/>
            <person name="Read N."/>
            <person name="Prakash R."/>
            <person name="Hunter D."/>
            <person name="Zhang H."/>
            <person name="Mckenzie M."/>
            <person name="Knabel M."/>
            <person name="Harris A."/>
            <person name="Allan A."/>
            <person name="Chen A."/>
            <person name="Janssen B."/>
            <person name="Plunkett B."/>
            <person name="Dwamena C."/>
            <person name="Voogd C."/>
            <person name="Leif D."/>
            <person name="Lafferty D."/>
            <person name="Souleyre E."/>
            <person name="Varkonyi-Gasic E."/>
            <person name="Gambi F."/>
            <person name="Hanley J."/>
            <person name="Yao J.-L."/>
            <person name="Cheung J."/>
            <person name="David K."/>
            <person name="Warren B."/>
            <person name="Marsh K."/>
            <person name="Snowden K."/>
            <person name="Lin-Wang K."/>
            <person name="Brian L."/>
            <person name="Martinez-Sanchez M."/>
            <person name="Wang M."/>
            <person name="Ileperuma N."/>
            <person name="Macnee N."/>
            <person name="Campin R."/>
            <person name="Mcatee P."/>
            <person name="Drummond R."/>
            <person name="Espley R."/>
            <person name="Ireland H."/>
            <person name="Wu R."/>
            <person name="Atkinson R."/>
            <person name="Karunairetnam S."/>
            <person name="Bulley S."/>
            <person name="Chunkath S."/>
            <person name="Hanley Z."/>
            <person name="Storey R."/>
            <person name="Thrimawithana A."/>
            <person name="Thomson S."/>
            <person name="David C."/>
            <person name="Testolin R."/>
        </authorList>
    </citation>
    <scope>NUCLEOTIDE SEQUENCE [LARGE SCALE GENOMIC DNA]</scope>
    <source>
        <strain evidence="2">cv. Red5</strain>
        <tissue evidence="1">Young leaf</tissue>
    </source>
</reference>